<feature type="non-terminal residue" evidence="1">
    <location>
        <position position="1"/>
    </location>
</feature>
<dbReference type="Gene3D" id="2.100.10.20">
    <property type="entry name" value="Vitelline membrane outer layer protein I (VOMI)"/>
    <property type="match status" value="1"/>
</dbReference>
<reference evidence="1 2" key="1">
    <citation type="submission" date="2019-09" db="EMBL/GenBank/DDBJ databases">
        <title>Bird 10,000 Genomes (B10K) Project - Family phase.</title>
        <authorList>
            <person name="Zhang G."/>
        </authorList>
    </citation>
    <scope>NUCLEOTIDE SEQUENCE [LARGE SCALE GENOMIC DNA]</scope>
    <source>
        <strain evidence="1">B10K-DU-030-03</strain>
    </source>
</reference>
<accession>A0A7L3KQD0</accession>
<proteinExistence type="predicted"/>
<evidence type="ECO:0000313" key="1">
    <source>
        <dbReference type="EMBL" id="NXU43518.1"/>
    </source>
</evidence>
<dbReference type="PANTHER" id="PTHR18841:SF0">
    <property type="entry name" value="VITELLINE MEMBRANE OUTER LAYER 1 HOMOLOG A-RELATED"/>
    <property type="match status" value="1"/>
</dbReference>
<evidence type="ECO:0000313" key="2">
    <source>
        <dbReference type="Proteomes" id="UP000525319"/>
    </source>
</evidence>
<dbReference type="AlphaFoldDB" id="A0A7L3KQD0"/>
<comment type="caution">
    <text evidence="1">The sequence shown here is derived from an EMBL/GenBank/DDBJ whole genome shotgun (WGS) entry which is preliminary data.</text>
</comment>
<protein>
    <submittedName>
        <fullName evidence="1">VMO1 protein</fullName>
    </submittedName>
</protein>
<dbReference type="EMBL" id="VZTZ01039071">
    <property type="protein sequence ID" value="NXU43518.1"/>
    <property type="molecule type" value="Genomic_DNA"/>
</dbReference>
<dbReference type="InterPro" id="IPR036706">
    <property type="entry name" value="VOMI_sf"/>
</dbReference>
<name>A0A7L3KQD0_9PASS</name>
<dbReference type="GO" id="GO:0005615">
    <property type="term" value="C:extracellular space"/>
    <property type="evidence" value="ECO:0007669"/>
    <property type="project" value="TreeGrafter"/>
</dbReference>
<organism evidence="1 2">
    <name type="scientific">Drymodes brunneopygia</name>
    <dbReference type="NCBI Taxonomy" id="626378"/>
    <lineage>
        <taxon>Eukaryota</taxon>
        <taxon>Metazoa</taxon>
        <taxon>Chordata</taxon>
        <taxon>Craniata</taxon>
        <taxon>Vertebrata</taxon>
        <taxon>Euteleostomi</taxon>
        <taxon>Archelosauria</taxon>
        <taxon>Archosauria</taxon>
        <taxon>Dinosauria</taxon>
        <taxon>Saurischia</taxon>
        <taxon>Theropoda</taxon>
        <taxon>Coelurosauria</taxon>
        <taxon>Aves</taxon>
        <taxon>Neognathae</taxon>
        <taxon>Neoaves</taxon>
        <taxon>Telluraves</taxon>
        <taxon>Australaves</taxon>
        <taxon>Passeriformes</taxon>
        <taxon>Petroicidae</taxon>
        <taxon>Drymodes</taxon>
    </lineage>
</organism>
<dbReference type="Proteomes" id="UP000525319">
    <property type="component" value="Unassembled WGS sequence"/>
</dbReference>
<gene>
    <name evidence="1" type="primary">Vmo1_2</name>
    <name evidence="1" type="ORF">DRYBRU_R15330</name>
</gene>
<feature type="non-terminal residue" evidence="1">
    <location>
        <position position="53"/>
    </location>
</feature>
<dbReference type="PANTHER" id="PTHR18841">
    <property type="entry name" value="VITELLINE MEMBRANE OUTER LAYER PROTEIN I-RELATED"/>
    <property type="match status" value="1"/>
</dbReference>
<sequence>TTGTNWGRWGTWGDWSPSCPSSCGVCGIRARVDPSEGGPDDSGLNDVKFYCCS</sequence>
<dbReference type="Pfam" id="PF03762">
    <property type="entry name" value="VOMI"/>
    <property type="match status" value="1"/>
</dbReference>
<dbReference type="OrthoDB" id="6344411at2759"/>
<dbReference type="SUPFAM" id="SSF51092">
    <property type="entry name" value="Vitelline membrane outer protein-I (VMO-I)"/>
    <property type="match status" value="1"/>
</dbReference>
<dbReference type="InterPro" id="IPR005515">
    <property type="entry name" value="VOMI"/>
</dbReference>
<keyword evidence="2" id="KW-1185">Reference proteome</keyword>